<dbReference type="GO" id="GO:0003723">
    <property type="term" value="F:RNA binding"/>
    <property type="evidence" value="ECO:0007669"/>
    <property type="project" value="InterPro"/>
</dbReference>
<keyword evidence="3 11" id="KW-0436">Ligase</keyword>
<dbReference type="SUPFAM" id="SSF55681">
    <property type="entry name" value="Class II aaRS and biotin synthetases"/>
    <property type="match status" value="1"/>
</dbReference>
<dbReference type="Pfam" id="PF03147">
    <property type="entry name" value="FDX-ACB"/>
    <property type="match status" value="1"/>
</dbReference>
<evidence type="ECO:0000256" key="4">
    <source>
        <dbReference type="ARBA" id="ARBA00022723"/>
    </source>
</evidence>
<dbReference type="EMBL" id="CP011213">
    <property type="protein sequence ID" value="AKM82750.1"/>
    <property type="molecule type" value="Genomic_DNA"/>
</dbReference>
<dbReference type="STRING" id="1618337.UT28_C0001G0973"/>
<dbReference type="KEGG" id="bbgw:UT28_C0001G0973"/>
<dbReference type="GO" id="GO:0000287">
    <property type="term" value="F:magnesium ion binding"/>
    <property type="evidence" value="ECO:0007669"/>
    <property type="project" value="UniProtKB-UniRule"/>
</dbReference>
<dbReference type="NCBIfam" id="TIGR00472">
    <property type="entry name" value="pheT_bact"/>
    <property type="match status" value="1"/>
</dbReference>
<keyword evidence="5 11" id="KW-0547">Nucleotide-binding</keyword>
<dbReference type="InterPro" id="IPR005121">
    <property type="entry name" value="Fdx_antiC-bd"/>
</dbReference>
<keyword evidence="6 11" id="KW-0067">ATP-binding</keyword>
<feature type="domain" description="B5" evidence="13">
    <location>
        <begin position="286"/>
        <end position="358"/>
    </location>
</feature>
<dbReference type="SUPFAM" id="SSF54991">
    <property type="entry name" value="Anticodon-binding domain of PheRS"/>
    <property type="match status" value="1"/>
</dbReference>
<evidence type="ECO:0000256" key="9">
    <source>
        <dbReference type="ARBA" id="ARBA00023146"/>
    </source>
</evidence>
<keyword evidence="9 11" id="KW-0030">Aminoacyl-tRNA synthetase</keyword>
<evidence type="ECO:0000256" key="7">
    <source>
        <dbReference type="ARBA" id="ARBA00022842"/>
    </source>
</evidence>
<dbReference type="InterPro" id="IPR036690">
    <property type="entry name" value="Fdx_antiC-bd_sf"/>
</dbReference>
<dbReference type="GO" id="GO:0004826">
    <property type="term" value="F:phenylalanine-tRNA ligase activity"/>
    <property type="evidence" value="ECO:0007669"/>
    <property type="project" value="UniProtKB-UniRule"/>
</dbReference>
<dbReference type="InterPro" id="IPR045060">
    <property type="entry name" value="Phe-tRNA-ligase_IIc_bsu"/>
</dbReference>
<dbReference type="PANTHER" id="PTHR10947:SF0">
    <property type="entry name" value="PHENYLALANINE--TRNA LIGASE BETA SUBUNIT"/>
    <property type="match status" value="1"/>
</dbReference>
<keyword evidence="11" id="KW-0963">Cytoplasm</keyword>
<dbReference type="SMART" id="SM00874">
    <property type="entry name" value="B5"/>
    <property type="match status" value="1"/>
</dbReference>
<evidence type="ECO:0000256" key="5">
    <source>
        <dbReference type="ARBA" id="ARBA00022741"/>
    </source>
</evidence>
<evidence type="ECO:0000256" key="1">
    <source>
        <dbReference type="ARBA" id="ARBA00008653"/>
    </source>
</evidence>
<proteinExistence type="inferred from homology"/>
<dbReference type="HAMAP" id="MF_00283">
    <property type="entry name" value="Phe_tRNA_synth_beta1"/>
    <property type="match status" value="1"/>
</dbReference>
<keyword evidence="7 11" id="KW-0460">Magnesium</keyword>
<dbReference type="InterPro" id="IPR005147">
    <property type="entry name" value="tRNA_synthase_B5-dom"/>
</dbReference>
<feature type="binding site" evidence="11">
    <location>
        <position position="342"/>
    </location>
    <ligand>
        <name>Mg(2+)</name>
        <dbReference type="ChEBI" id="CHEBI:18420"/>
        <note>shared with alpha subunit</note>
    </ligand>
</feature>
<dbReference type="Gene3D" id="3.50.40.10">
    <property type="entry name" value="Phenylalanyl-trna Synthetase, Chain B, domain 3"/>
    <property type="match status" value="1"/>
</dbReference>
<comment type="subcellular location">
    <subcellularLocation>
        <location evidence="11">Cytoplasm</location>
    </subcellularLocation>
</comment>
<feature type="binding site" evidence="11">
    <location>
        <position position="336"/>
    </location>
    <ligand>
        <name>Mg(2+)</name>
        <dbReference type="ChEBI" id="CHEBI:18420"/>
        <note>shared with alpha subunit</note>
    </ligand>
</feature>
<dbReference type="PATRIC" id="fig|1618337.4.peg.964"/>
<dbReference type="PANTHER" id="PTHR10947">
    <property type="entry name" value="PHENYLALANYL-TRNA SYNTHETASE BETA CHAIN AND LEUCINE-RICH REPEAT-CONTAINING PROTEIN 47"/>
    <property type="match status" value="1"/>
</dbReference>
<keyword evidence="4 11" id="KW-0479">Metal-binding</keyword>
<evidence type="ECO:0000256" key="11">
    <source>
        <dbReference type="HAMAP-Rule" id="MF_00283"/>
    </source>
</evidence>
<feature type="binding site" evidence="11">
    <location>
        <position position="345"/>
    </location>
    <ligand>
        <name>Mg(2+)</name>
        <dbReference type="ChEBI" id="CHEBI:18420"/>
        <note>shared with alpha subunit</note>
    </ligand>
</feature>
<name>A0A0G4B5C3_9BACT</name>
<accession>A0A0G4B5C3</accession>
<dbReference type="Gene3D" id="3.30.70.380">
    <property type="entry name" value="Ferrodoxin-fold anticodon-binding domain"/>
    <property type="match status" value="1"/>
</dbReference>
<dbReference type="SMART" id="SM00873">
    <property type="entry name" value="B3_4"/>
    <property type="match status" value="1"/>
</dbReference>
<feature type="binding site" evidence="11">
    <location>
        <position position="346"/>
    </location>
    <ligand>
        <name>Mg(2+)</name>
        <dbReference type="ChEBI" id="CHEBI:18420"/>
        <note>shared with alpha subunit</note>
    </ligand>
</feature>
<dbReference type="InterPro" id="IPR020825">
    <property type="entry name" value="Phe-tRNA_synthase-like_B3/B4"/>
</dbReference>
<dbReference type="AlphaFoldDB" id="A0A0G4B5C3"/>
<dbReference type="Pfam" id="PF03483">
    <property type="entry name" value="B3_4"/>
    <property type="match status" value="1"/>
</dbReference>
<comment type="catalytic activity">
    <reaction evidence="10 11">
        <text>tRNA(Phe) + L-phenylalanine + ATP = L-phenylalanyl-tRNA(Phe) + AMP + diphosphate + H(+)</text>
        <dbReference type="Rhea" id="RHEA:19413"/>
        <dbReference type="Rhea" id="RHEA-COMP:9668"/>
        <dbReference type="Rhea" id="RHEA-COMP:9699"/>
        <dbReference type="ChEBI" id="CHEBI:15378"/>
        <dbReference type="ChEBI" id="CHEBI:30616"/>
        <dbReference type="ChEBI" id="CHEBI:33019"/>
        <dbReference type="ChEBI" id="CHEBI:58095"/>
        <dbReference type="ChEBI" id="CHEBI:78442"/>
        <dbReference type="ChEBI" id="CHEBI:78531"/>
        <dbReference type="ChEBI" id="CHEBI:456215"/>
        <dbReference type="EC" id="6.1.1.20"/>
    </reaction>
</comment>
<dbReference type="PROSITE" id="PS51483">
    <property type="entry name" value="B5"/>
    <property type="match status" value="1"/>
</dbReference>
<dbReference type="SUPFAM" id="SSF46955">
    <property type="entry name" value="Putative DNA-binding domain"/>
    <property type="match status" value="2"/>
</dbReference>
<evidence type="ECO:0000256" key="10">
    <source>
        <dbReference type="ARBA" id="ARBA00049255"/>
    </source>
</evidence>
<dbReference type="InterPro" id="IPR005146">
    <property type="entry name" value="B3/B4_tRNA-bd"/>
</dbReference>
<dbReference type="GO" id="GO:0006432">
    <property type="term" value="P:phenylalanyl-tRNA aminoacylation"/>
    <property type="evidence" value="ECO:0007669"/>
    <property type="project" value="UniProtKB-UniRule"/>
</dbReference>
<dbReference type="SUPFAM" id="SSF56037">
    <property type="entry name" value="PheT/TilS domain"/>
    <property type="match status" value="1"/>
</dbReference>
<dbReference type="SMART" id="SM00896">
    <property type="entry name" value="FDX-ACB"/>
    <property type="match status" value="1"/>
</dbReference>
<reference evidence="14 15" key="1">
    <citation type="journal article" date="2015" name="Nature">
        <title>rRNA introns, odd ribosomes, and small enigmatic genomes across a large radiation of phyla.</title>
        <authorList>
            <person name="Brown C.T."/>
            <person name="Hug L.A."/>
            <person name="Thomas B.C."/>
            <person name="Sharon I."/>
            <person name="Castelle C.J."/>
            <person name="Singh A."/>
            <person name="Wilkins M.J."/>
            <person name="Williams K.H."/>
            <person name="Banfield J.F."/>
        </authorList>
    </citation>
    <scope>NUCLEOTIDE SEQUENCE [LARGE SCALE GENOMIC DNA]</scope>
</reference>
<evidence type="ECO:0000256" key="2">
    <source>
        <dbReference type="ARBA" id="ARBA00011209"/>
    </source>
</evidence>
<evidence type="ECO:0000256" key="6">
    <source>
        <dbReference type="ARBA" id="ARBA00022840"/>
    </source>
</evidence>
<dbReference type="Gene3D" id="3.30.56.10">
    <property type="match status" value="2"/>
</dbReference>
<evidence type="ECO:0000313" key="15">
    <source>
        <dbReference type="Proteomes" id="UP000035648"/>
    </source>
</evidence>
<feature type="domain" description="FDX-ACB" evidence="12">
    <location>
        <begin position="537"/>
        <end position="629"/>
    </location>
</feature>
<comment type="similarity">
    <text evidence="1 11">Belongs to the phenylalanyl-tRNA synthetase beta subunit family. Type 1 subfamily.</text>
</comment>
<dbReference type="GO" id="GO:0009328">
    <property type="term" value="C:phenylalanine-tRNA ligase complex"/>
    <property type="evidence" value="ECO:0007669"/>
    <property type="project" value="TreeGrafter"/>
</dbReference>
<evidence type="ECO:0000259" key="12">
    <source>
        <dbReference type="PROSITE" id="PS51447"/>
    </source>
</evidence>
<dbReference type="InterPro" id="IPR041616">
    <property type="entry name" value="PheRS_beta_core"/>
</dbReference>
<evidence type="ECO:0000256" key="8">
    <source>
        <dbReference type="ARBA" id="ARBA00022917"/>
    </source>
</evidence>
<dbReference type="FunFam" id="3.30.56.10:FF:000001">
    <property type="entry name" value="Phenylalanine--tRNA ligase beta subunit"/>
    <property type="match status" value="1"/>
</dbReference>
<dbReference type="Gene3D" id="3.30.930.10">
    <property type="entry name" value="Bira Bifunctional Protein, Domain 2"/>
    <property type="match status" value="1"/>
</dbReference>
<dbReference type="Pfam" id="PF03484">
    <property type="entry name" value="B5"/>
    <property type="match status" value="1"/>
</dbReference>
<comment type="subunit">
    <text evidence="2 11">Tetramer of two alpha and two beta subunits.</text>
</comment>
<keyword evidence="8 11" id="KW-0648">Protein biosynthesis</keyword>
<evidence type="ECO:0000256" key="3">
    <source>
        <dbReference type="ARBA" id="ARBA00022598"/>
    </source>
</evidence>
<sequence length="631" mass="71586">MKILLSWLKDYVQFDKSADELAEDLSMFAHEVESIKKYGDDFVLDLEITPNRGDCLSHLGIARQISAMYDKSLNIPEIEIDDVELSKNIKVVIEKQSICPRFTARIIDNVSIKESPKWLQERITAYGFRPINNIVDITNYAMIDAGQPLHAFDYDKIKYGLMRIRLSKDGEKVTTLDGKERFLPSEAIIIEDEEKIFDLAGIMGGQASEVTNDTKTIVLVGSVFDPILIRRASKKLHHQTDASYRYERGVDFEGSVYGVNLAANLIKETAPDAAVGKLIDKKQVESDKQTVDFTYDQINRLIGTNLDKAAIDSYLTRLHFKVESDTVYVPSFRWYDVKIWQDLAEEVARVFGYNSISRNTPALATNITQNKEWMKRESAKDYLKEKGFTEVYATSFSNKDKIVLLGYNLENCVRIINPIAPETEFLRPSLSVSLLSAAAKNPWSPDLNIFEVAKVFDIKKEYWQIGILSAGKNTKTLQEIINGLNVKAQVAQVDQNILDAFKIRRPINMVIFNSDELPENNQEINYEVSQNKLRDISKFAPTIRDISIIVNADIESNEIEKAITAASSAVLFAEKFDEFVSDKFGLNKKSLAFHIWLQNKTDVVSESEANNEIDCIVKSLQASFKAEQRTQ</sequence>
<dbReference type="InterPro" id="IPR045864">
    <property type="entry name" value="aa-tRNA-synth_II/BPL/LPL"/>
</dbReference>
<dbReference type="InterPro" id="IPR004532">
    <property type="entry name" value="Phe-tRNA-ligase_IIc_bsu_bact"/>
</dbReference>
<organism evidence="14 15">
    <name type="scientific">Berkelbacteria bacterium GW2011_GWE1_39_12</name>
    <dbReference type="NCBI Taxonomy" id="1618337"/>
    <lineage>
        <taxon>Bacteria</taxon>
        <taxon>Candidatus Berkelbacteria</taxon>
    </lineage>
</organism>
<comment type="cofactor">
    <cofactor evidence="11">
        <name>Mg(2+)</name>
        <dbReference type="ChEBI" id="CHEBI:18420"/>
    </cofactor>
    <text evidence="11">Binds 2 magnesium ions per tetramer.</text>
</comment>
<evidence type="ECO:0000313" key="14">
    <source>
        <dbReference type="EMBL" id="AKM82750.1"/>
    </source>
</evidence>
<protein>
    <recommendedName>
        <fullName evidence="11">Phenylalanine--tRNA ligase beta subunit</fullName>
        <ecNumber evidence="11">6.1.1.20</ecNumber>
    </recommendedName>
    <alternativeName>
        <fullName evidence="11">Phenylalanyl-tRNA synthetase beta subunit</fullName>
        <shortName evidence="11">PheRS</shortName>
    </alternativeName>
</protein>
<evidence type="ECO:0000259" key="13">
    <source>
        <dbReference type="PROSITE" id="PS51483"/>
    </source>
</evidence>
<gene>
    <name evidence="11" type="primary">pheT</name>
    <name evidence="14" type="ORF">UT28_C0001G0973</name>
</gene>
<dbReference type="EC" id="6.1.1.20" evidence="11"/>
<dbReference type="Pfam" id="PF17759">
    <property type="entry name" value="tRNA_synthFbeta"/>
    <property type="match status" value="1"/>
</dbReference>
<dbReference type="PROSITE" id="PS51447">
    <property type="entry name" value="FDX_ACB"/>
    <property type="match status" value="1"/>
</dbReference>
<dbReference type="GO" id="GO:0005524">
    <property type="term" value="F:ATP binding"/>
    <property type="evidence" value="ECO:0007669"/>
    <property type="project" value="UniProtKB-UniRule"/>
</dbReference>
<dbReference type="InterPro" id="IPR009061">
    <property type="entry name" value="DNA-bd_dom_put_sf"/>
</dbReference>
<dbReference type="Proteomes" id="UP000035648">
    <property type="component" value="Chromosome"/>
</dbReference>